<dbReference type="InterPro" id="IPR045730">
    <property type="entry name" value="DUF6084"/>
</dbReference>
<proteinExistence type="predicted"/>
<evidence type="ECO:0000313" key="1">
    <source>
        <dbReference type="EMBL" id="MBB5157082.1"/>
    </source>
</evidence>
<dbReference type="Pfam" id="PF19562">
    <property type="entry name" value="DUF6084"/>
    <property type="match status" value="1"/>
</dbReference>
<dbReference type="AlphaFoldDB" id="A0A840Q3I8"/>
<dbReference type="EMBL" id="JACHIW010000001">
    <property type="protein sequence ID" value="MBB5157082.1"/>
    <property type="molecule type" value="Genomic_DNA"/>
</dbReference>
<dbReference type="Proteomes" id="UP000584374">
    <property type="component" value="Unassembled WGS sequence"/>
</dbReference>
<comment type="caution">
    <text evidence="1">The sequence shown here is derived from an EMBL/GenBank/DDBJ whole genome shotgun (WGS) entry which is preliminary data.</text>
</comment>
<protein>
    <submittedName>
        <fullName evidence="1">Uncharacterized protein</fullName>
    </submittedName>
</protein>
<keyword evidence="2" id="KW-1185">Reference proteome</keyword>
<accession>A0A840Q3I8</accession>
<dbReference type="RefSeq" id="WP_184728109.1">
    <property type="nucleotide sequence ID" value="NZ_JACHIW010000001.1"/>
</dbReference>
<sequence length="211" mass="23742">MDLEFTCLGAEPDRQAASPTLLLRLEVTETTGTAIHALVLRCQIRIEPQRRRYDDAEAEALLDLFGDRPRWSQTLRPLRLAFATAVLPGFTGSTPAALPVACTYDFDVVAAKYLYALDTGEVPMLLLFNGTAFTGSPGTLSVQPIAWNKEARFRLPVETWRQVMELHFPGTAWLRLGRETFDALHRYRVRHSLLTWDGAVQQLLKERAEDG</sequence>
<evidence type="ECO:0000313" key="2">
    <source>
        <dbReference type="Proteomes" id="UP000584374"/>
    </source>
</evidence>
<organism evidence="1 2">
    <name type="scientific">Saccharopolyspora phatthalungensis</name>
    <dbReference type="NCBI Taxonomy" id="664693"/>
    <lineage>
        <taxon>Bacteria</taxon>
        <taxon>Bacillati</taxon>
        <taxon>Actinomycetota</taxon>
        <taxon>Actinomycetes</taxon>
        <taxon>Pseudonocardiales</taxon>
        <taxon>Pseudonocardiaceae</taxon>
        <taxon>Saccharopolyspora</taxon>
    </lineage>
</organism>
<gene>
    <name evidence="1" type="ORF">BJ970_004616</name>
</gene>
<name>A0A840Q3I8_9PSEU</name>
<reference evidence="1 2" key="1">
    <citation type="submission" date="2020-08" db="EMBL/GenBank/DDBJ databases">
        <title>Sequencing the genomes of 1000 actinobacteria strains.</title>
        <authorList>
            <person name="Klenk H.-P."/>
        </authorList>
    </citation>
    <scope>NUCLEOTIDE SEQUENCE [LARGE SCALE GENOMIC DNA]</scope>
    <source>
        <strain evidence="1 2">DSM 45584</strain>
    </source>
</reference>